<keyword evidence="3" id="KW-1185">Reference proteome</keyword>
<dbReference type="EMBL" id="JASPKY010001279">
    <property type="protein sequence ID" value="KAK9675091.1"/>
    <property type="molecule type" value="Genomic_DNA"/>
</dbReference>
<comment type="caution">
    <text evidence="2">The sequence shown here is derived from an EMBL/GenBank/DDBJ whole genome shotgun (WGS) entry which is preliminary data.</text>
</comment>
<reference evidence="2 3" key="1">
    <citation type="journal article" date="2024" name="BMC Genomics">
        <title>De novo assembly and annotation of Popillia japonica's genome with initial clues to its potential as an invasive pest.</title>
        <authorList>
            <person name="Cucini C."/>
            <person name="Boschi S."/>
            <person name="Funari R."/>
            <person name="Cardaioli E."/>
            <person name="Iannotti N."/>
            <person name="Marturano G."/>
            <person name="Paoli F."/>
            <person name="Bruttini M."/>
            <person name="Carapelli A."/>
            <person name="Frati F."/>
            <person name="Nardi F."/>
        </authorList>
    </citation>
    <scope>NUCLEOTIDE SEQUENCE [LARGE SCALE GENOMIC DNA]</scope>
    <source>
        <strain evidence="2">DMR45628</strain>
    </source>
</reference>
<dbReference type="Proteomes" id="UP001458880">
    <property type="component" value="Unassembled WGS sequence"/>
</dbReference>
<evidence type="ECO:0000313" key="3">
    <source>
        <dbReference type="Proteomes" id="UP001458880"/>
    </source>
</evidence>
<gene>
    <name evidence="2" type="ORF">QE152_g40643</name>
</gene>
<sequence>MLCGYRKDDDDSYRHAATSSSDFESSGAYAPNGHSYRHAATSSSDFESSGAYAPNGRGKMTMWAGHGRF</sequence>
<evidence type="ECO:0000313" key="2">
    <source>
        <dbReference type="EMBL" id="KAK9675091.1"/>
    </source>
</evidence>
<feature type="region of interest" description="Disordered" evidence="1">
    <location>
        <begin position="1"/>
        <end position="57"/>
    </location>
</feature>
<feature type="compositionally biased region" description="Basic and acidic residues" evidence="1">
    <location>
        <begin position="1"/>
        <end position="14"/>
    </location>
</feature>
<dbReference type="AlphaFoldDB" id="A0AAW1HFM7"/>
<name>A0AAW1HFM7_POPJA</name>
<organism evidence="2 3">
    <name type="scientific">Popillia japonica</name>
    <name type="common">Japanese beetle</name>
    <dbReference type="NCBI Taxonomy" id="7064"/>
    <lineage>
        <taxon>Eukaryota</taxon>
        <taxon>Metazoa</taxon>
        <taxon>Ecdysozoa</taxon>
        <taxon>Arthropoda</taxon>
        <taxon>Hexapoda</taxon>
        <taxon>Insecta</taxon>
        <taxon>Pterygota</taxon>
        <taxon>Neoptera</taxon>
        <taxon>Endopterygota</taxon>
        <taxon>Coleoptera</taxon>
        <taxon>Polyphaga</taxon>
        <taxon>Scarabaeiformia</taxon>
        <taxon>Scarabaeidae</taxon>
        <taxon>Rutelinae</taxon>
        <taxon>Popillia</taxon>
    </lineage>
</organism>
<proteinExistence type="predicted"/>
<protein>
    <submittedName>
        <fullName evidence="2">Uncharacterized protein</fullName>
    </submittedName>
</protein>
<accession>A0AAW1HFM7</accession>
<evidence type="ECO:0000256" key="1">
    <source>
        <dbReference type="SAM" id="MobiDB-lite"/>
    </source>
</evidence>